<reference evidence="1" key="2">
    <citation type="journal article" date="2021" name="PeerJ">
        <title>Extensive microbial diversity within the chicken gut microbiome revealed by metagenomics and culture.</title>
        <authorList>
            <person name="Gilroy R."/>
            <person name="Ravi A."/>
            <person name="Getino M."/>
            <person name="Pursley I."/>
            <person name="Horton D.L."/>
            <person name="Alikhan N.F."/>
            <person name="Baker D."/>
            <person name="Gharbi K."/>
            <person name="Hall N."/>
            <person name="Watson M."/>
            <person name="Adriaenssens E.M."/>
            <person name="Foster-Nyarko E."/>
            <person name="Jarju S."/>
            <person name="Secka A."/>
            <person name="Antonio M."/>
            <person name="Oren A."/>
            <person name="Chaudhuri R.R."/>
            <person name="La Ragione R."/>
            <person name="Hildebrand F."/>
            <person name="Pallen M.J."/>
        </authorList>
    </citation>
    <scope>NUCLEOTIDE SEQUENCE</scope>
    <source>
        <strain evidence="1">ChiGjej1B1-24693</strain>
    </source>
</reference>
<protein>
    <recommendedName>
        <fullName evidence="3">Aldose 1-epimerase</fullName>
    </recommendedName>
</protein>
<dbReference type="InterPro" id="IPR011013">
    <property type="entry name" value="Gal_mutarotase_sf_dom"/>
</dbReference>
<dbReference type="InterPro" id="IPR014718">
    <property type="entry name" value="GH-type_carb-bd"/>
</dbReference>
<sequence>MTELVTLTSPDGRTTAAVQPSAGGRLVSLVVGGIEVIADVEPRSAADFYRGSFPLAPWCGTLTGTPDLTRDLRPGALSGQHGLVHSWPFQIDTVSPHLVEQSIQIGPDQPDQWPWRGFVTQRYELTDTTLITQLAVHSHGDAFSASAGFHPWFITRLDDDPARTAVVDFRPGRQLTMDENGQRTIAGAPTTPMSGVFDQIAQNPTINWPVGPSLTLTSNTEIWVTYEQGPGFCVEPWTAPDGPVDGPHLQQVTADSPCVLDFSIIFSAPGD</sequence>
<dbReference type="Proteomes" id="UP000886842">
    <property type="component" value="Unassembled WGS sequence"/>
</dbReference>
<dbReference type="SUPFAM" id="SSF74650">
    <property type="entry name" value="Galactose mutarotase-like"/>
    <property type="match status" value="1"/>
</dbReference>
<evidence type="ECO:0000313" key="2">
    <source>
        <dbReference type="Proteomes" id="UP000886842"/>
    </source>
</evidence>
<evidence type="ECO:0008006" key="3">
    <source>
        <dbReference type="Google" id="ProtNLM"/>
    </source>
</evidence>
<reference evidence="1" key="1">
    <citation type="submission" date="2020-10" db="EMBL/GenBank/DDBJ databases">
        <authorList>
            <person name="Gilroy R."/>
        </authorList>
    </citation>
    <scope>NUCLEOTIDE SEQUENCE</scope>
    <source>
        <strain evidence="1">ChiGjej1B1-24693</strain>
    </source>
</reference>
<comment type="caution">
    <text evidence="1">The sequence shown here is derived from an EMBL/GenBank/DDBJ whole genome shotgun (WGS) entry which is preliminary data.</text>
</comment>
<dbReference type="Gene3D" id="2.70.98.10">
    <property type="match status" value="1"/>
</dbReference>
<evidence type="ECO:0000313" key="1">
    <source>
        <dbReference type="EMBL" id="HIT74673.1"/>
    </source>
</evidence>
<dbReference type="EMBL" id="DVLP01000105">
    <property type="protein sequence ID" value="HIT74673.1"/>
    <property type="molecule type" value="Genomic_DNA"/>
</dbReference>
<dbReference type="GO" id="GO:0030246">
    <property type="term" value="F:carbohydrate binding"/>
    <property type="evidence" value="ECO:0007669"/>
    <property type="project" value="InterPro"/>
</dbReference>
<gene>
    <name evidence="1" type="ORF">IAA98_03725</name>
</gene>
<dbReference type="InterPro" id="IPR008183">
    <property type="entry name" value="Aldose_1/G6P_1-epimerase"/>
</dbReference>
<dbReference type="GO" id="GO:0016853">
    <property type="term" value="F:isomerase activity"/>
    <property type="evidence" value="ECO:0007669"/>
    <property type="project" value="InterPro"/>
</dbReference>
<accession>A0A9D1KMW0</accession>
<organism evidence="1 2">
    <name type="scientific">Candidatus Avipropionibacterium avicola</name>
    <dbReference type="NCBI Taxonomy" id="2840701"/>
    <lineage>
        <taxon>Bacteria</taxon>
        <taxon>Bacillati</taxon>
        <taxon>Actinomycetota</taxon>
        <taxon>Actinomycetes</taxon>
        <taxon>Propionibacteriales</taxon>
        <taxon>Propionibacteriaceae</taxon>
        <taxon>Propionibacteriaceae incertae sedis</taxon>
        <taxon>Candidatus Avipropionibacterium</taxon>
    </lineage>
</organism>
<name>A0A9D1KMW0_9ACTN</name>
<proteinExistence type="predicted"/>
<dbReference type="AlphaFoldDB" id="A0A9D1KMW0"/>
<dbReference type="Pfam" id="PF01263">
    <property type="entry name" value="Aldose_epim"/>
    <property type="match status" value="1"/>
</dbReference>
<dbReference type="GO" id="GO:0005975">
    <property type="term" value="P:carbohydrate metabolic process"/>
    <property type="evidence" value="ECO:0007669"/>
    <property type="project" value="InterPro"/>
</dbReference>